<evidence type="ECO:0000313" key="1">
    <source>
        <dbReference type="EMBL" id="EFE97608.1"/>
    </source>
</evidence>
<comment type="caution">
    <text evidence="1">The sequence shown here is derived from an EMBL/GenBank/DDBJ whole genome shotgun (WGS) entry which is preliminary data.</text>
</comment>
<dbReference type="AlphaFoldDB" id="D4DYB6"/>
<organism evidence="1 2">
    <name type="scientific">Serratia odorifera DSM 4582</name>
    <dbReference type="NCBI Taxonomy" id="667129"/>
    <lineage>
        <taxon>Bacteria</taxon>
        <taxon>Pseudomonadati</taxon>
        <taxon>Pseudomonadota</taxon>
        <taxon>Gammaproteobacteria</taxon>
        <taxon>Enterobacterales</taxon>
        <taxon>Yersiniaceae</taxon>
        <taxon>Serratia</taxon>
    </lineage>
</organism>
<reference evidence="1 2" key="1">
    <citation type="submission" date="2010-01" db="EMBL/GenBank/DDBJ databases">
        <authorList>
            <person name="Muzny D."/>
            <person name="Qin X."/>
            <person name="Deng J."/>
            <person name="Jiang H."/>
            <person name="Liu Y."/>
            <person name="Qu J."/>
            <person name="Song X.-Z."/>
            <person name="Zhang L."/>
            <person name="Thornton R."/>
            <person name="Coyle M."/>
            <person name="Francisco L."/>
            <person name="Jackson L."/>
            <person name="Javaid M."/>
            <person name="Korchina V."/>
            <person name="Kovar C."/>
            <person name="Mata R."/>
            <person name="Mathew T."/>
            <person name="Ngo R."/>
            <person name="Nguyen L."/>
            <person name="Nguyen N."/>
            <person name="Okwuonu G."/>
            <person name="Ongeri F."/>
            <person name="Pham C."/>
            <person name="Simmons D."/>
            <person name="Wilczek-Boney K."/>
            <person name="Hale W."/>
            <person name="Jakkamsetti A."/>
            <person name="Pham P."/>
            <person name="Ruth R."/>
            <person name="San Lucas F."/>
            <person name="Warren J."/>
            <person name="Zhang J."/>
            <person name="Zhao Z."/>
            <person name="Zhou C."/>
            <person name="Zhu D."/>
            <person name="Lee S."/>
            <person name="Bess C."/>
            <person name="Blankenburg K."/>
            <person name="Forbes L."/>
            <person name="Fu Q."/>
            <person name="Gubbala S."/>
            <person name="Hirani K."/>
            <person name="Jayaseelan J.C."/>
            <person name="Lara F."/>
            <person name="Munidasa M."/>
            <person name="Palculict T."/>
            <person name="Patil S."/>
            <person name="Pu L.-L."/>
            <person name="Saada N."/>
            <person name="Tang L."/>
            <person name="Weissenberger G."/>
            <person name="Zhu Y."/>
            <person name="Hemphill L."/>
            <person name="Shang Y."/>
            <person name="Youmans B."/>
            <person name="Ayvaz T."/>
            <person name="Ross M."/>
            <person name="Santibanez J."/>
            <person name="Aqrawi P."/>
            <person name="Gross S."/>
            <person name="Joshi V."/>
            <person name="Fowler G."/>
            <person name="Nazareth L."/>
            <person name="Reid J."/>
            <person name="Worley K."/>
            <person name="Petrosino J."/>
            <person name="Highlander S."/>
            <person name="Gibbs R."/>
        </authorList>
    </citation>
    <scope>NUCLEOTIDE SEQUENCE [LARGE SCALE GENOMIC DNA]</scope>
    <source>
        <strain evidence="1 2">DSM 4582</strain>
    </source>
</reference>
<proteinExistence type="predicted"/>
<gene>
    <name evidence="1" type="ORF">HMPREF0758_0899</name>
</gene>
<name>D4DYB6_SEROD</name>
<sequence>MDMKSNDLAHIYYNTNQQTMKEWRNHPHIGDVKPGYYDYIKLAVTSGIKPPLTGPIAQLFNDIEEQLKNDPLADLLPRAGFHFTFLPLTLPLYTENQRLPGKARRLLDIWHDYDAKNLHLRELRLIALPSQLLLAGIPDDSNVVMRRTLCEKVLDSPWRDELLARHSSTPLPAPFWHSTLLRYNAAFLPEIMRTFFRNNRSRRFGDVSGELQLAMVNYNWTRGTSIDNAIVYQ</sequence>
<accession>D4DYB6</accession>
<dbReference type="HOGENOM" id="CLU_092783_0_0_6"/>
<keyword evidence="2" id="KW-1185">Reference proteome</keyword>
<evidence type="ECO:0000313" key="2">
    <source>
        <dbReference type="Proteomes" id="UP000005723"/>
    </source>
</evidence>
<dbReference type="EMBL" id="ADBY01000017">
    <property type="protein sequence ID" value="EFE97608.1"/>
    <property type="molecule type" value="Genomic_DNA"/>
</dbReference>
<dbReference type="Proteomes" id="UP000005723">
    <property type="component" value="Unassembled WGS sequence"/>
</dbReference>
<protein>
    <submittedName>
        <fullName evidence="1">Uncharacterized protein</fullName>
    </submittedName>
</protein>